<accession>A0A1E3VNF3</accession>
<sequence>MLCKLYLATWGSEQLRKGMPAIVLNAIFFNGSQRPKTALLRLAEEGPSKAFKDPSKMPVHDFVSLYF</sequence>
<dbReference type="EMBL" id="LPWE01000011">
    <property type="protein sequence ID" value="ODR95022.1"/>
    <property type="molecule type" value="Genomic_DNA"/>
</dbReference>
<organism evidence="1 2">
    <name type="scientific">Methyloceanibacter stevinii</name>
    <dbReference type="NCBI Taxonomy" id="1774970"/>
    <lineage>
        <taxon>Bacteria</taxon>
        <taxon>Pseudomonadati</taxon>
        <taxon>Pseudomonadota</taxon>
        <taxon>Alphaproteobacteria</taxon>
        <taxon>Hyphomicrobiales</taxon>
        <taxon>Hyphomicrobiaceae</taxon>
        <taxon>Methyloceanibacter</taxon>
    </lineage>
</organism>
<proteinExistence type="predicted"/>
<name>A0A1E3VNF3_9HYPH</name>
<comment type="caution">
    <text evidence="1">The sequence shown here is derived from an EMBL/GenBank/DDBJ whole genome shotgun (WGS) entry which is preliminary data.</text>
</comment>
<gene>
    <name evidence="1" type="ORF">AUC70_04540</name>
</gene>
<evidence type="ECO:0000313" key="2">
    <source>
        <dbReference type="Proteomes" id="UP000094172"/>
    </source>
</evidence>
<evidence type="ECO:0000313" key="1">
    <source>
        <dbReference type="EMBL" id="ODR95022.1"/>
    </source>
</evidence>
<reference evidence="1 2" key="1">
    <citation type="journal article" date="2016" name="Environ. Microbiol.">
        <title>New Methyloceanibacter diversity from North Sea sediments includes methanotroph containing solely the soluble methane monooxygenase.</title>
        <authorList>
            <person name="Vekeman B."/>
            <person name="Kerckhof F.M."/>
            <person name="Cremers G."/>
            <person name="de Vos P."/>
            <person name="Vandamme P."/>
            <person name="Boon N."/>
            <person name="Op den Camp H.J."/>
            <person name="Heylen K."/>
        </authorList>
    </citation>
    <scope>NUCLEOTIDE SEQUENCE [LARGE SCALE GENOMIC DNA]</scope>
    <source>
        <strain evidence="1 2">R-67176</strain>
    </source>
</reference>
<keyword evidence="2" id="KW-1185">Reference proteome</keyword>
<protein>
    <submittedName>
        <fullName evidence="1">Uncharacterized protein</fullName>
    </submittedName>
</protein>
<dbReference type="Proteomes" id="UP000094172">
    <property type="component" value="Unassembled WGS sequence"/>
</dbReference>
<dbReference type="AlphaFoldDB" id="A0A1E3VNF3"/>